<keyword evidence="5 17" id="KW-0812">Transmembrane</keyword>
<dbReference type="EMBL" id="LSYS01001584">
    <property type="protein sequence ID" value="OPJ88159.1"/>
    <property type="molecule type" value="Genomic_DNA"/>
</dbReference>
<feature type="region of interest" description="Disordered" evidence="16">
    <location>
        <begin position="140"/>
        <end position="265"/>
    </location>
</feature>
<feature type="compositionally biased region" description="Low complexity" evidence="16">
    <location>
        <begin position="356"/>
        <end position="367"/>
    </location>
</feature>
<evidence type="ECO:0000256" key="15">
    <source>
        <dbReference type="PIRSR" id="PIRSR603915-2"/>
    </source>
</evidence>
<evidence type="ECO:0000256" key="6">
    <source>
        <dbReference type="ARBA" id="ARBA00022989"/>
    </source>
</evidence>
<dbReference type="STRING" id="372326.A0A1V4KUI8"/>
<dbReference type="InterPro" id="IPR013783">
    <property type="entry name" value="Ig-like_fold"/>
</dbReference>
<feature type="region of interest" description="Disordered" evidence="16">
    <location>
        <begin position="290"/>
        <end position="377"/>
    </location>
</feature>
<dbReference type="GO" id="GO:0005509">
    <property type="term" value="F:calcium ion binding"/>
    <property type="evidence" value="ECO:0007669"/>
    <property type="project" value="InterPro"/>
</dbReference>
<evidence type="ECO:0000256" key="1">
    <source>
        <dbReference type="ARBA" id="ARBA00004272"/>
    </source>
</evidence>
<dbReference type="FunFam" id="2.60.40.10:FF:000702">
    <property type="entry name" value="Myotilin"/>
    <property type="match status" value="1"/>
</dbReference>
<comment type="caution">
    <text evidence="19">The sequence shown here is derived from an EMBL/GenBank/DDBJ whole genome shotgun (WGS) entry which is preliminary data.</text>
</comment>
<dbReference type="Gene3D" id="1.20.120.350">
    <property type="entry name" value="Voltage-gated potassium channels. Chain C"/>
    <property type="match status" value="1"/>
</dbReference>
<dbReference type="Proteomes" id="UP000190648">
    <property type="component" value="Unassembled WGS sequence"/>
</dbReference>
<dbReference type="Pfam" id="PF08016">
    <property type="entry name" value="PKD_channel"/>
    <property type="match status" value="1"/>
</dbReference>
<dbReference type="SMART" id="SM00408">
    <property type="entry name" value="IGc2"/>
    <property type="match status" value="3"/>
</dbReference>
<dbReference type="PROSITE" id="PS50835">
    <property type="entry name" value="IG_LIKE"/>
    <property type="match status" value="3"/>
</dbReference>
<dbReference type="FunFam" id="2.60.40.10:FF:000032">
    <property type="entry name" value="palladin isoform X1"/>
    <property type="match status" value="1"/>
</dbReference>
<feature type="disulfide bond" evidence="15">
    <location>
        <begin position="913"/>
        <end position="926"/>
    </location>
</feature>
<evidence type="ECO:0000256" key="8">
    <source>
        <dbReference type="ARBA" id="ARBA00023065"/>
    </source>
</evidence>
<dbReference type="GO" id="GO:0060170">
    <property type="term" value="C:ciliary membrane"/>
    <property type="evidence" value="ECO:0007669"/>
    <property type="project" value="UniProtKB-SubCell"/>
</dbReference>
<evidence type="ECO:0000313" key="20">
    <source>
        <dbReference type="Proteomes" id="UP000190648"/>
    </source>
</evidence>
<feature type="transmembrane region" description="Helical" evidence="17">
    <location>
        <begin position="1132"/>
        <end position="1154"/>
    </location>
</feature>
<evidence type="ECO:0000256" key="10">
    <source>
        <dbReference type="ARBA" id="ARBA00023157"/>
    </source>
</evidence>
<dbReference type="CDD" id="cd05892">
    <property type="entry name" value="IgI_Myotilin_C"/>
    <property type="match status" value="1"/>
</dbReference>
<dbReference type="FunFam" id="1.10.287.70:FF:000055">
    <property type="entry name" value="Polycystic kidney disease 2-like 1"/>
    <property type="match status" value="1"/>
</dbReference>
<organism evidence="19 20">
    <name type="scientific">Patagioenas fasciata monilis</name>
    <dbReference type="NCBI Taxonomy" id="372326"/>
    <lineage>
        <taxon>Eukaryota</taxon>
        <taxon>Metazoa</taxon>
        <taxon>Chordata</taxon>
        <taxon>Craniata</taxon>
        <taxon>Vertebrata</taxon>
        <taxon>Euteleostomi</taxon>
        <taxon>Archelosauria</taxon>
        <taxon>Archosauria</taxon>
        <taxon>Dinosauria</taxon>
        <taxon>Saurischia</taxon>
        <taxon>Theropoda</taxon>
        <taxon>Coelurosauria</taxon>
        <taxon>Aves</taxon>
        <taxon>Neognathae</taxon>
        <taxon>Neoaves</taxon>
        <taxon>Columbimorphae</taxon>
        <taxon>Columbiformes</taxon>
        <taxon>Columbidae</taxon>
        <taxon>Patagioenas</taxon>
    </lineage>
</organism>
<dbReference type="SMART" id="SM00409">
    <property type="entry name" value="IG"/>
    <property type="match status" value="3"/>
</dbReference>
<evidence type="ECO:0000256" key="5">
    <source>
        <dbReference type="ARBA" id="ARBA00022692"/>
    </source>
</evidence>
<evidence type="ECO:0000256" key="3">
    <source>
        <dbReference type="ARBA" id="ARBA00022448"/>
    </source>
</evidence>
<feature type="compositionally biased region" description="Low complexity" evidence="16">
    <location>
        <begin position="306"/>
        <end position="315"/>
    </location>
</feature>
<feature type="domain" description="Ig-like" evidence="18">
    <location>
        <begin position="17"/>
        <end position="115"/>
    </location>
</feature>
<dbReference type="InterPro" id="IPR003598">
    <property type="entry name" value="Ig_sub2"/>
</dbReference>
<feature type="domain" description="Ig-like" evidence="18">
    <location>
        <begin position="626"/>
        <end position="716"/>
    </location>
</feature>
<dbReference type="InterPro" id="IPR003599">
    <property type="entry name" value="Ig_sub"/>
</dbReference>
<evidence type="ECO:0000256" key="2">
    <source>
        <dbReference type="ARBA" id="ARBA00007200"/>
    </source>
</evidence>
<keyword evidence="9 17" id="KW-0472">Membrane</keyword>
<feature type="compositionally biased region" description="Low complexity" evidence="16">
    <location>
        <begin position="328"/>
        <end position="345"/>
    </location>
</feature>
<feature type="region of interest" description="Disordered" evidence="16">
    <location>
        <begin position="500"/>
        <end position="524"/>
    </location>
</feature>
<dbReference type="InterPro" id="IPR003915">
    <property type="entry name" value="PKD_2"/>
</dbReference>
<dbReference type="InterPro" id="IPR013122">
    <property type="entry name" value="PKD1_2_channel"/>
</dbReference>
<feature type="transmembrane region" description="Helical" evidence="17">
    <location>
        <begin position="1180"/>
        <end position="1202"/>
    </location>
</feature>
<dbReference type="InterPro" id="IPR007110">
    <property type="entry name" value="Ig-like_dom"/>
</dbReference>
<accession>A0A1V4KUI8</accession>
<keyword evidence="13" id="KW-0407">Ion channel</keyword>
<keyword evidence="3" id="KW-0813">Transport</keyword>
<dbReference type="GO" id="GO:0005262">
    <property type="term" value="F:calcium channel activity"/>
    <property type="evidence" value="ECO:0007669"/>
    <property type="project" value="TreeGrafter"/>
</dbReference>
<dbReference type="InterPro" id="IPR051223">
    <property type="entry name" value="Polycystin"/>
</dbReference>
<dbReference type="Pfam" id="PF07679">
    <property type="entry name" value="I-set"/>
    <property type="match status" value="3"/>
</dbReference>
<keyword evidence="6 17" id="KW-1133">Transmembrane helix</keyword>
<feature type="compositionally biased region" description="Basic and acidic residues" evidence="16">
    <location>
        <begin position="1310"/>
        <end position="1320"/>
    </location>
</feature>
<feature type="transmembrane region" description="Helical" evidence="17">
    <location>
        <begin position="1091"/>
        <end position="1112"/>
    </location>
</feature>
<evidence type="ECO:0000256" key="7">
    <source>
        <dbReference type="ARBA" id="ARBA00023054"/>
    </source>
</evidence>
<feature type="transmembrane region" description="Helical" evidence="17">
    <location>
        <begin position="1003"/>
        <end position="1025"/>
    </location>
</feature>
<dbReference type="InterPro" id="IPR036179">
    <property type="entry name" value="Ig-like_dom_sf"/>
</dbReference>
<evidence type="ECO:0000256" key="14">
    <source>
        <dbReference type="ARBA" id="ARBA00023319"/>
    </source>
</evidence>
<feature type="compositionally biased region" description="Basic and acidic residues" evidence="16">
    <location>
        <begin position="1330"/>
        <end position="1350"/>
    </location>
</feature>
<comment type="similarity">
    <text evidence="2">Belongs to the polycystin family.</text>
</comment>
<dbReference type="OrthoDB" id="6612025at2759"/>
<dbReference type="Pfam" id="PF20519">
    <property type="entry name" value="Polycystin_dom"/>
    <property type="match status" value="1"/>
</dbReference>
<feature type="compositionally biased region" description="Polar residues" evidence="16">
    <location>
        <begin position="195"/>
        <end position="213"/>
    </location>
</feature>
<name>A0A1V4KUI8_PATFA</name>
<dbReference type="Gene3D" id="1.10.287.70">
    <property type="match status" value="1"/>
</dbReference>
<dbReference type="InterPro" id="IPR013098">
    <property type="entry name" value="Ig_I-set"/>
</dbReference>
<dbReference type="SUPFAM" id="SSF48726">
    <property type="entry name" value="Immunoglobulin"/>
    <property type="match status" value="3"/>
</dbReference>
<keyword evidence="12" id="KW-0966">Cell projection</keyword>
<dbReference type="PRINTS" id="PR01433">
    <property type="entry name" value="POLYCYSTIN2"/>
</dbReference>
<reference evidence="19 20" key="1">
    <citation type="submission" date="2016-02" db="EMBL/GenBank/DDBJ databases">
        <title>Band-tailed pigeon sequencing and assembly.</title>
        <authorList>
            <person name="Soares A.E."/>
            <person name="Novak B.J."/>
            <person name="Rice E.S."/>
            <person name="O'Connell B."/>
            <person name="Chang D."/>
            <person name="Weber S."/>
            <person name="Shapiro B."/>
        </authorList>
    </citation>
    <scope>NUCLEOTIDE SEQUENCE [LARGE SCALE GENOMIC DNA]</scope>
    <source>
        <strain evidence="19">BTP2013</strain>
        <tissue evidence="19">Blood</tissue>
    </source>
</reference>
<sequence length="1412" mass="159270">MQSPSASLTGSAYGSTPVFTKGLQNIRATKGQLVVFECRIRATPTLQVHWYREYDQIIDSADFRILRKKACSSAVPEEVCTLVITEAFPEDSGIFKCVAENEFGSAASSARLSVSPGAKELESFAGAAHRPAVQVTMKKPTFPRNIQTGAKDRDVAALPSYSTESPGLGGQAEATNFDQMNSESEAEDFHGAYENSPQASSPRENPHQESLYSARQGFHSIQEPSQESFCGLPPSFYQSPIQSQLSPTKTQDSCETSPMSVPNLPSVSSMCQPTMFNYERPKHFIQSKNVCQGQQQPPGPAASTESSKQIKQSSILIQPRNPSGQKFSSSSSLSSSITLSSPSCSAPKESTYPVTPASAQSPASSSSGQRLISTPNQPPAAFLCSVLPSQPGYNSQTPSPMEPHYSQPMYTKQASINSMQKTSDQEIRGTKEALIQDLEKKLRCKDNLLQNGNQRLTYEERMARRLLGPVNAASVLEAQNEDNMQNAQHQNAENIRLQVPTTHVRSRPSSRGDDRGHDSIQEKFFQPRFTQVPEDIIIEEGRFCRLDFKVSGLPTPDVMWYQNGRMVHQDQFHKMIVSEKGFHSFIFEAVKSSDAGTYECVAVNRAGEASFAVKVEVIAKEHHTPPTFIFKPQSKKVFEGDTARLECQISAIPTPRIYWKRNNEMVQYNTDRISLLHDNTGRICLLIHNANKQDAGWYTVSAVNGAGVATCHARLEVATHANKPIPAPKQLRVRPTFSKYLALNGRGLDVKQAFSPEGEFQRRAANKGDGSTGHRGDIPAEHCAVKPRISLSGELELKTTLRELVVYVVFLTDLCLLTFGMVSTDMYYLNKVMSRVFLEPSLSNGTVSGFKSIRTRADFWRFAEGRLLDGLYWDKQYSNRTLTLQDNNSHIYYENLLLGVAQIRQLKVRNNTCSIYLYFHNLLEDCYSKYRYQAEDKSDFGPRNGSEWKYSSASSSLSPWYWGCRGFYSSGGYIFTLPKSKQESVEKLAFLRQNNWITRGTRVVFIDFSTYNANINLFCIVRLVVEFPATGGAYTSSHIYSVKLLRYVTHYDYFLASCEVAFCLFIITFIVQEAIKMVKLKKEYFRSAWNCLDLVLLVVSILAIAFNIYRTIKVSMLMKKLLSDAKEYPDFYFLAYWQVLYNNVIAINIFFAWIKIFKYISFNRTMTQLSSTLSRCAKDIIGFAVMFFIIFFAYAQFGFLVFGSQVKEFSTFPNCIFTQFRIVLGDFNFETTEAANRILGPIYFITFVFFVFFVLLNMFLAIINETYSEVKADFEVIPTQEFQLRDLFRESYNKALVKLRLKKPEVDTHPAAKSLERMTNKDISQLSDGDSAKKEKYGKVSKPQEEKPREQYQAAEDADAVTAQSYVSMEEFQKLFRYTAELGKELNNINAKIRRLTKIVQKLQDASGQTGQ</sequence>
<feature type="compositionally biased region" description="Polar residues" evidence="16">
    <location>
        <begin position="236"/>
        <end position="265"/>
    </location>
</feature>
<keyword evidence="20" id="KW-1185">Reference proteome</keyword>
<feature type="compositionally biased region" description="Polar residues" evidence="16">
    <location>
        <begin position="173"/>
        <end position="183"/>
    </location>
</feature>
<keyword evidence="14" id="KW-0393">Immunoglobulin domain</keyword>
<evidence type="ECO:0000256" key="4">
    <source>
        <dbReference type="ARBA" id="ARBA00022475"/>
    </source>
</evidence>
<feature type="transmembrane region" description="Helical" evidence="17">
    <location>
        <begin position="804"/>
        <end position="829"/>
    </location>
</feature>
<evidence type="ECO:0000256" key="9">
    <source>
        <dbReference type="ARBA" id="ARBA00023136"/>
    </source>
</evidence>
<evidence type="ECO:0000256" key="16">
    <source>
        <dbReference type="SAM" id="MobiDB-lite"/>
    </source>
</evidence>
<proteinExistence type="inferred from homology"/>
<keyword evidence="11" id="KW-0325">Glycoprotein</keyword>
<dbReference type="GO" id="GO:0050982">
    <property type="term" value="P:detection of mechanical stimulus"/>
    <property type="evidence" value="ECO:0007669"/>
    <property type="project" value="TreeGrafter"/>
</dbReference>
<keyword evidence="10" id="KW-1015">Disulfide bond</keyword>
<evidence type="ECO:0000256" key="12">
    <source>
        <dbReference type="ARBA" id="ARBA00023273"/>
    </source>
</evidence>
<gene>
    <name evidence="19" type="ORF">AV530_008166</name>
</gene>
<dbReference type="PANTHER" id="PTHR10877">
    <property type="entry name" value="POLYCYSTIN FAMILY MEMBER"/>
    <property type="match status" value="1"/>
</dbReference>
<dbReference type="PANTHER" id="PTHR10877:SF47">
    <property type="entry name" value="POLYCYSTIN-2-LIKE PROTEIN 2"/>
    <property type="match status" value="1"/>
</dbReference>
<dbReference type="Gene3D" id="2.60.40.10">
    <property type="entry name" value="Immunoglobulins"/>
    <property type="match status" value="3"/>
</dbReference>
<evidence type="ECO:0000256" key="13">
    <source>
        <dbReference type="ARBA" id="ARBA00023303"/>
    </source>
</evidence>
<dbReference type="InterPro" id="IPR046791">
    <property type="entry name" value="Polycystin_dom"/>
</dbReference>
<evidence type="ECO:0000256" key="17">
    <source>
        <dbReference type="SAM" id="Phobius"/>
    </source>
</evidence>
<keyword evidence="7" id="KW-0175">Coiled coil</keyword>
<protein>
    <submittedName>
        <fullName evidence="19">Myotilin</fullName>
    </submittedName>
</protein>
<feature type="transmembrane region" description="Helical" evidence="17">
    <location>
        <begin position="1053"/>
        <end position="1071"/>
    </location>
</feature>
<keyword evidence="4" id="KW-1003">Cell membrane</keyword>
<dbReference type="FunFam" id="2.60.40.10:FF:000256">
    <property type="entry name" value="myopalladin isoform X1"/>
    <property type="match status" value="1"/>
</dbReference>
<feature type="transmembrane region" description="Helical" evidence="17">
    <location>
        <begin position="1242"/>
        <end position="1263"/>
    </location>
</feature>
<feature type="compositionally biased region" description="Basic and acidic residues" evidence="16">
    <location>
        <begin position="510"/>
        <end position="521"/>
    </location>
</feature>
<feature type="domain" description="Ig-like" evidence="18">
    <location>
        <begin position="527"/>
        <end position="616"/>
    </location>
</feature>
<dbReference type="InterPro" id="IPR027359">
    <property type="entry name" value="Volt_channel_dom_sf"/>
</dbReference>
<keyword evidence="8" id="KW-0406">Ion transport</keyword>
<comment type="subcellular location">
    <subcellularLocation>
        <location evidence="1">Cell projection</location>
        <location evidence="1">Cilium membrane</location>
        <topology evidence="1">Multi-pass membrane protein</topology>
    </subcellularLocation>
</comment>
<evidence type="ECO:0000313" key="19">
    <source>
        <dbReference type="EMBL" id="OPJ88159.1"/>
    </source>
</evidence>
<evidence type="ECO:0000256" key="11">
    <source>
        <dbReference type="ARBA" id="ARBA00023180"/>
    </source>
</evidence>
<feature type="region of interest" description="Disordered" evidence="16">
    <location>
        <begin position="1310"/>
        <end position="1357"/>
    </location>
</feature>
<evidence type="ECO:0000259" key="18">
    <source>
        <dbReference type="PROSITE" id="PS50835"/>
    </source>
</evidence>